<keyword evidence="2" id="KW-0946">Virion</keyword>
<dbReference type="GO" id="GO:0098015">
    <property type="term" value="C:virus tail"/>
    <property type="evidence" value="ECO:0007669"/>
    <property type="project" value="UniProtKB-KW"/>
</dbReference>
<protein>
    <recommendedName>
        <fullName evidence="4">Peptidase S74 domain-containing protein</fullName>
    </recommendedName>
</protein>
<organism evidence="5">
    <name type="scientific">uncultured Caudovirales phage</name>
    <dbReference type="NCBI Taxonomy" id="2100421"/>
    <lineage>
        <taxon>Viruses</taxon>
        <taxon>Duplodnaviria</taxon>
        <taxon>Heunggongvirae</taxon>
        <taxon>Uroviricota</taxon>
        <taxon>Caudoviricetes</taxon>
        <taxon>Peduoviridae</taxon>
        <taxon>Maltschvirus</taxon>
        <taxon>Maltschvirus maltsch</taxon>
    </lineage>
</organism>
<feature type="coiled-coil region" evidence="3">
    <location>
        <begin position="1623"/>
        <end position="1657"/>
    </location>
</feature>
<sequence length="1657" mass="176806">MATIILRLGKGSPLTNSELDSNFTNLNTELGTKANSSALASYLPLTGGTLTGTDQVLTILDNAAISSGSWRGRIVSKNETTNIAVFLANFQSKGGLFAHNAALTAWADLYLNTSDGSGGGAVRIGPAAYVSGNTVLHAGNYAAYSLALSGGVMTGAVSFAADLYNYVDNKRLFAGSGGYNYLYTTQNGMLWRNQIDSVTVASLSDSGAFNTLGAITQNGSQVLHAGNYSNYALPLTGGTLTSTVDGILTLNKSGGTAWNYINFSVNGTRRFYFGLNAGYEPELGVDNGATFRVNGNMTVAGNQVLHAGNYTNYASTFNGGTLSGALTVNSNEGVSAIYGGSDGQTWLRGWGLESNRATAYYRPTTNNSATLNIGYAAGSMNWGTINLDTQNLYKNGNEILHAGNYSNYAVPARISTNWNDGTVINNVIGQLGWKNYGNSHVIFDASASTAPNGTSISNTNPTYAWGGTYPTLMGWNGAHTYGVRVDSARYADYAINGLTADNYTGYDGHLRALGNNDGMDFNTSTYNSMYYAYIANSANKPTGYSYDYGTILTFDPGRGSGGRAQFYISHAGNDLIFRGGWNGNGSWQTWNKVLTNQNYNSYSPTLTGGGASGTWGISISGAVNGISIQQGNVAQNVRITTAGGTDSGVSLYNSSGTWQSQWYGNGGGNQYGFLASNWGAWDLQKNINGNLNIQVSGTLREVLHAGNYTSYSPSLSGNYKNIGVGGLYSRYNYNEGAWITDATAASTLSPDYGTTTVAMHNSHGSFGNWATTLTMSGYERYGAYQISGNYNTTTAELAVRNYTQSGSTWTSWIRLLSSANYNSYSPTLTGGGAYGTWGINITGSAGDIGGYCSDGWLRKVNDNTQFQMYGNSRTMIYRTDGTTNPHGGGGYAHIFYYGGSNDPDRKFIISTDGRLYSPYHGWLDQMSVNYASSAGTADQIDSWPFRNTGNNAGTNADTIESNGITYYTAGVPNFSGNATDGALYSQCYSSAWQHQIAGDYRSGQIALRGKNSGTWQSWRTVLDSGNYTNYVQLPYAGWDTYPGKDADTVVGGSWMRSYFTYSNNAPLTGALVHFPADGYDLQINGSYNGDAFSMRSRNGDNSSWRPWKRVLTDYNYNSYSPTLTGGNASGTWGISVTGNAATANRTNANSGYARVGYGMAPFYNWGGNNAGSGAPSDSTYTTGIDVGSNPGDQAYGFQIASNMWNVGLWTRTYNSGFGGWVRLLDSSNYSSYALPLSGGGLTGRLTISPGWTTDGRNYSNEWIEFGNYSGLYSPQNGAHFYPNNGSYGAWRIAGTRNGWSGIEFDASNGNVTLMVDPNSNTAGFHNNNYGWQMRWNNGVGYVHKNAYGGGTAATILDSSNYADYALPLSGGSLSGTLGSYRNDVQQILVSYNTSAAGPAQFFIAHSYGSVNIGNYRGNINVSSGSLLHGGNQVLHAGNYTNYTLPATSSGYVSSDIKQTTSGYNNHYLSGKIVCGNYPLVNDTINYSANGVQISPIGQVRVGSDGSDAAIVTWTNDGAEAFVMRRNSNNAVFGTITTGYGSGASYNSTSDYRLKNIVGEVTEEDSGAFIDGLLPRYGTWKESGTPFIGFVAHEVQAVAKTDIVHGVKDGEEMQVMSYSAAELVANLVAQVKFLRKSRDEQEARIAKLEALVNTLTGA</sequence>
<evidence type="ECO:0000256" key="3">
    <source>
        <dbReference type="SAM" id="Coils"/>
    </source>
</evidence>
<name>A0A6J7WQQ5_9CAUD</name>
<evidence type="ECO:0000313" key="5">
    <source>
        <dbReference type="EMBL" id="CAB5220100.1"/>
    </source>
</evidence>
<dbReference type="PROSITE" id="PS51688">
    <property type="entry name" value="ICA"/>
    <property type="match status" value="1"/>
</dbReference>
<evidence type="ECO:0000256" key="1">
    <source>
        <dbReference type="ARBA" id="ARBA00004328"/>
    </source>
</evidence>
<keyword evidence="2" id="KW-1227">Viral tail protein</keyword>
<reference evidence="5" key="1">
    <citation type="submission" date="2020-05" db="EMBL/GenBank/DDBJ databases">
        <authorList>
            <person name="Chiriac C."/>
            <person name="Salcher M."/>
            <person name="Ghai R."/>
            <person name="Kavagutti S V."/>
        </authorList>
    </citation>
    <scope>NUCLEOTIDE SEQUENCE</scope>
</reference>
<feature type="domain" description="Peptidase S74" evidence="4">
    <location>
        <begin position="1549"/>
        <end position="1644"/>
    </location>
</feature>
<proteinExistence type="predicted"/>
<dbReference type="InterPro" id="IPR030392">
    <property type="entry name" value="S74_ICA"/>
</dbReference>
<comment type="subcellular location">
    <subcellularLocation>
        <location evidence="1">Virion</location>
    </subcellularLocation>
</comment>
<accession>A0A6J7WQQ5</accession>
<gene>
    <name evidence="5" type="ORF">UFOVP232_47</name>
</gene>
<evidence type="ECO:0000256" key="2">
    <source>
        <dbReference type="ARBA" id="ARBA00022732"/>
    </source>
</evidence>
<dbReference type="EMBL" id="LR798281">
    <property type="protein sequence ID" value="CAB5220100.1"/>
    <property type="molecule type" value="Genomic_DNA"/>
</dbReference>
<keyword evidence="3" id="KW-0175">Coiled coil</keyword>
<evidence type="ECO:0000259" key="4">
    <source>
        <dbReference type="PROSITE" id="PS51688"/>
    </source>
</evidence>